<accession>A0A3D9ZII0</accession>
<evidence type="ECO:0000259" key="7">
    <source>
        <dbReference type="Pfam" id="PF06271"/>
    </source>
</evidence>
<evidence type="ECO:0000256" key="6">
    <source>
        <dbReference type="SAM" id="Phobius"/>
    </source>
</evidence>
<dbReference type="PANTHER" id="PTHR36115">
    <property type="entry name" value="PROLINE-RICH ANTIGEN HOMOLOG-RELATED"/>
    <property type="match status" value="1"/>
</dbReference>
<feature type="transmembrane region" description="Helical" evidence="6">
    <location>
        <begin position="77"/>
        <end position="99"/>
    </location>
</feature>
<evidence type="ECO:0000256" key="1">
    <source>
        <dbReference type="ARBA" id="ARBA00004651"/>
    </source>
</evidence>
<dbReference type="InterPro" id="IPR051791">
    <property type="entry name" value="Pra-immunoreactive"/>
</dbReference>
<name>A0A3D9ZII0_9ACTN</name>
<dbReference type="EMBL" id="QUMQ01000001">
    <property type="protein sequence ID" value="REF96649.1"/>
    <property type="molecule type" value="Genomic_DNA"/>
</dbReference>
<dbReference type="GO" id="GO:0005886">
    <property type="term" value="C:plasma membrane"/>
    <property type="evidence" value="ECO:0007669"/>
    <property type="project" value="UniProtKB-SubCell"/>
</dbReference>
<gene>
    <name evidence="8" type="ORF">DFJ67_2638</name>
</gene>
<dbReference type="AlphaFoldDB" id="A0A3D9ZII0"/>
<proteinExistence type="predicted"/>
<keyword evidence="9" id="KW-1185">Reference proteome</keyword>
<dbReference type="OrthoDB" id="5244233at2"/>
<dbReference type="RefSeq" id="WP_116068130.1">
    <property type="nucleotide sequence ID" value="NZ_BONB01000019.1"/>
</dbReference>
<dbReference type="Pfam" id="PF06271">
    <property type="entry name" value="RDD"/>
    <property type="match status" value="1"/>
</dbReference>
<keyword evidence="3 6" id="KW-0812">Transmembrane</keyword>
<feature type="domain" description="RDD" evidence="7">
    <location>
        <begin position="25"/>
        <end position="173"/>
    </location>
</feature>
<comment type="subcellular location">
    <subcellularLocation>
        <location evidence="1">Cell membrane</location>
        <topology evidence="1">Multi-pass membrane protein</topology>
    </subcellularLocation>
</comment>
<evidence type="ECO:0000256" key="5">
    <source>
        <dbReference type="ARBA" id="ARBA00023136"/>
    </source>
</evidence>
<dbReference type="Proteomes" id="UP000256913">
    <property type="component" value="Unassembled WGS sequence"/>
</dbReference>
<evidence type="ECO:0000313" key="8">
    <source>
        <dbReference type="EMBL" id="REF96649.1"/>
    </source>
</evidence>
<keyword evidence="4 6" id="KW-1133">Transmembrane helix</keyword>
<keyword evidence="5 6" id="KW-0472">Membrane</keyword>
<evidence type="ECO:0000256" key="4">
    <source>
        <dbReference type="ARBA" id="ARBA00022989"/>
    </source>
</evidence>
<evidence type="ECO:0000256" key="3">
    <source>
        <dbReference type="ARBA" id="ARBA00022692"/>
    </source>
</evidence>
<protein>
    <submittedName>
        <fullName evidence="8">Putative RDD family membrane protein YckC</fullName>
    </submittedName>
</protein>
<dbReference type="InterPro" id="IPR010432">
    <property type="entry name" value="RDD"/>
</dbReference>
<dbReference type="PANTHER" id="PTHR36115:SF4">
    <property type="entry name" value="MEMBRANE PROTEIN"/>
    <property type="match status" value="1"/>
</dbReference>
<evidence type="ECO:0000313" key="9">
    <source>
        <dbReference type="Proteomes" id="UP000256913"/>
    </source>
</evidence>
<reference evidence="8 9" key="1">
    <citation type="submission" date="2018-08" db="EMBL/GenBank/DDBJ databases">
        <title>Sequencing the genomes of 1000 actinobacteria strains.</title>
        <authorList>
            <person name="Klenk H.-P."/>
        </authorList>
    </citation>
    <scope>NUCLEOTIDE SEQUENCE [LARGE SCALE GENOMIC DNA]</scope>
    <source>
        <strain evidence="8 9">DSM 44099</strain>
    </source>
</reference>
<evidence type="ECO:0000256" key="2">
    <source>
        <dbReference type="ARBA" id="ARBA00022475"/>
    </source>
</evidence>
<sequence length="182" mass="20372">MQQGPAGPPWTPPPAPIGPSGDPLATFGDRFLAYLIDGLIVGLVTLVLTCPIFFFAFFLPLMNAENYDNGEFSAFPFLAFFLAYAAVFALQIIITYLYFVEYQLRSGQTVGKRVMSLRVLPIQPGRPLDRGILVRRYLVQFVAAIFVPFLNILDGLWQLWDKPFQQTLHDKAAETVVAKVVQ</sequence>
<organism evidence="8 9">
    <name type="scientific">Asanoa ferruginea</name>
    <dbReference type="NCBI Taxonomy" id="53367"/>
    <lineage>
        <taxon>Bacteria</taxon>
        <taxon>Bacillati</taxon>
        <taxon>Actinomycetota</taxon>
        <taxon>Actinomycetes</taxon>
        <taxon>Micromonosporales</taxon>
        <taxon>Micromonosporaceae</taxon>
        <taxon>Asanoa</taxon>
    </lineage>
</organism>
<feature type="transmembrane region" description="Helical" evidence="6">
    <location>
        <begin position="137"/>
        <end position="160"/>
    </location>
</feature>
<keyword evidence="2" id="KW-1003">Cell membrane</keyword>
<feature type="transmembrane region" description="Helical" evidence="6">
    <location>
        <begin position="31"/>
        <end position="57"/>
    </location>
</feature>
<comment type="caution">
    <text evidence="8">The sequence shown here is derived from an EMBL/GenBank/DDBJ whole genome shotgun (WGS) entry which is preliminary data.</text>
</comment>